<dbReference type="GeneID" id="112051323"/>
<dbReference type="AlphaFoldDB" id="A0A6J1ND38"/>
<dbReference type="OrthoDB" id="10256139at2759"/>
<keyword evidence="3" id="KW-1185">Reference proteome</keyword>
<protein>
    <recommendedName>
        <fullName evidence="2">Protein DPCD</fullName>
    </recommendedName>
</protein>
<dbReference type="PANTHER" id="PTHR31921:SF1">
    <property type="entry name" value="PROTEIN DPCD"/>
    <property type="match status" value="1"/>
</dbReference>
<name>A0A6J1ND38_BICAN</name>
<sequence length="257" mass="29652">MKRKTSPIDSTGSGVSTILYKISSLTEEISPNIDSGLCTKKIIIPGNHVEQAMAYKNSIWYKSLLNAEKTCLKEDQIKKIHYKFEDGNEMVEEYNADTRVLLRRAWKVKGKIGGEGKWLVEIGDPIPDAVTNTDALDIKESKDQPVLLKRNTKINIEWRIRNLPYPIETYSIKANDEEKHIVISTSNKKYYKKLEVPELVRVGLPIEQSKINATHQFNTLIITYNKPQTLIEMEKEWYQELNKIKPMKDIPNECKTQ</sequence>
<comment type="similarity">
    <text evidence="1">Belongs to the DPCD family.</text>
</comment>
<reference evidence="4" key="1">
    <citation type="submission" date="2025-08" db="UniProtKB">
        <authorList>
            <consortium name="RefSeq"/>
        </authorList>
    </citation>
    <scope>IDENTIFICATION</scope>
</reference>
<dbReference type="KEGG" id="bany:112051323"/>
<proteinExistence type="inferred from homology"/>
<dbReference type="RefSeq" id="XP_023945690.1">
    <property type="nucleotide sequence ID" value="XM_024089922.2"/>
</dbReference>
<dbReference type="InterPro" id="IPR026224">
    <property type="entry name" value="DPCD"/>
</dbReference>
<evidence type="ECO:0000313" key="3">
    <source>
        <dbReference type="Proteomes" id="UP001652582"/>
    </source>
</evidence>
<dbReference type="PANTHER" id="PTHR31921">
    <property type="entry name" value="PROTEIN DPCD"/>
    <property type="match status" value="1"/>
</dbReference>
<dbReference type="PRINTS" id="PR02065">
    <property type="entry name" value="PROTEINDPCD"/>
</dbReference>
<evidence type="ECO:0000256" key="1">
    <source>
        <dbReference type="ARBA" id="ARBA00010597"/>
    </source>
</evidence>
<evidence type="ECO:0000256" key="2">
    <source>
        <dbReference type="ARBA" id="ARBA00020330"/>
    </source>
</evidence>
<organism evidence="3 4">
    <name type="scientific">Bicyclus anynana</name>
    <name type="common">Squinting bush brown butterfly</name>
    <dbReference type="NCBI Taxonomy" id="110368"/>
    <lineage>
        <taxon>Eukaryota</taxon>
        <taxon>Metazoa</taxon>
        <taxon>Ecdysozoa</taxon>
        <taxon>Arthropoda</taxon>
        <taxon>Hexapoda</taxon>
        <taxon>Insecta</taxon>
        <taxon>Pterygota</taxon>
        <taxon>Neoptera</taxon>
        <taxon>Endopterygota</taxon>
        <taxon>Lepidoptera</taxon>
        <taxon>Glossata</taxon>
        <taxon>Ditrysia</taxon>
        <taxon>Papilionoidea</taxon>
        <taxon>Nymphalidae</taxon>
        <taxon>Satyrinae</taxon>
        <taxon>Satyrini</taxon>
        <taxon>Mycalesina</taxon>
        <taxon>Bicyclus</taxon>
    </lineage>
</organism>
<dbReference type="Proteomes" id="UP001652582">
    <property type="component" value="Chromosome 13"/>
</dbReference>
<evidence type="ECO:0000313" key="4">
    <source>
        <dbReference type="RefSeq" id="XP_023945690.1"/>
    </source>
</evidence>
<dbReference type="Pfam" id="PF14913">
    <property type="entry name" value="DPCD"/>
    <property type="match status" value="1"/>
</dbReference>
<accession>A0A6J1ND38</accession>
<gene>
    <name evidence="4" type="primary">LOC112051323</name>
</gene>